<evidence type="ECO:0000256" key="2">
    <source>
        <dbReference type="ARBA" id="ARBA00009233"/>
    </source>
</evidence>
<comment type="similarity">
    <text evidence="2 8">Belongs to the short-chain dehydrogenases/reductases (SDR) family. FabI subfamily.</text>
</comment>
<reference evidence="11 12" key="1">
    <citation type="submission" date="2019-02" db="EMBL/GenBank/DDBJ databases">
        <title>Deep-cultivation of Planctomycetes and their phenomic and genomic characterization uncovers novel biology.</title>
        <authorList>
            <person name="Wiegand S."/>
            <person name="Jogler M."/>
            <person name="Boedeker C."/>
            <person name="Pinto D."/>
            <person name="Vollmers J."/>
            <person name="Rivas-Marin E."/>
            <person name="Kohn T."/>
            <person name="Peeters S.H."/>
            <person name="Heuer A."/>
            <person name="Rast P."/>
            <person name="Oberbeckmann S."/>
            <person name="Bunk B."/>
            <person name="Jeske O."/>
            <person name="Meyerdierks A."/>
            <person name="Storesund J.E."/>
            <person name="Kallscheuer N."/>
            <person name="Luecker S."/>
            <person name="Lage O.M."/>
            <person name="Pohl T."/>
            <person name="Merkel B.J."/>
            <person name="Hornburger P."/>
            <person name="Mueller R.-W."/>
            <person name="Bruemmer F."/>
            <person name="Labrenz M."/>
            <person name="Spormann A.M."/>
            <person name="Op Den Camp H."/>
            <person name="Overmann J."/>
            <person name="Amann R."/>
            <person name="Jetten M.S.M."/>
            <person name="Mascher T."/>
            <person name="Medema M.H."/>
            <person name="Devos D.P."/>
            <person name="Kaster A.-K."/>
            <person name="Ovreas L."/>
            <person name="Rohde M."/>
            <person name="Galperin M.Y."/>
            <person name="Jogler C."/>
        </authorList>
    </citation>
    <scope>NUCLEOTIDE SEQUENCE [LARGE SCALE GENOMIC DNA]</scope>
    <source>
        <strain evidence="11 12">Pla111</strain>
    </source>
</reference>
<dbReference type="PRINTS" id="PR00081">
    <property type="entry name" value="GDHRDH"/>
</dbReference>
<feature type="binding site" evidence="10">
    <location>
        <position position="106"/>
    </location>
    <ligand>
        <name>NAD(+)</name>
        <dbReference type="ChEBI" id="CHEBI:57540"/>
    </ligand>
</feature>
<dbReference type="InterPro" id="IPR036291">
    <property type="entry name" value="NAD(P)-bd_dom_sf"/>
</dbReference>
<dbReference type="EMBL" id="SJPH01000001">
    <property type="protein sequence ID" value="TWT48651.1"/>
    <property type="molecule type" value="Genomic_DNA"/>
</dbReference>
<feature type="binding site" evidence="10">
    <location>
        <position position="181"/>
    </location>
    <ligand>
        <name>NAD(+)</name>
        <dbReference type="ChEBI" id="CHEBI:57540"/>
    </ligand>
</feature>
<dbReference type="InterPro" id="IPR014358">
    <property type="entry name" value="Enoyl-ACP_Rdtase_NADH"/>
</dbReference>
<evidence type="ECO:0000256" key="8">
    <source>
        <dbReference type="PIRNR" id="PIRNR000094"/>
    </source>
</evidence>
<keyword evidence="3 8" id="KW-0444">Lipid biosynthesis</keyword>
<name>A0A5C5WEZ0_9BACT</name>
<evidence type="ECO:0000256" key="6">
    <source>
        <dbReference type="ARBA" id="ARBA00023098"/>
    </source>
</evidence>
<sequence length="288" mass="30910">MGGKRETPMPHDFLQLAGKAVLIAGVANKKSVAWHVAKLLKEADCTVLYSVRSEARRAQVQKLAGPDAPVFVCDVEFDEQIERLAGEVADWCRASDQPLAGLVHSIAFADYDPADLEHGPRPFHETTRQQFARTFGISCYSLVALANALKGVLATDASVVAISISTTEMASENYGYMAPIKAALDSSLAFLAKSFSRFSRVRFNAVAPGLLKTSASAGIPGYVDSYLYAEKATLRGEAVKTEEAAAAVAFLLSPRSSGMNAQRLVIDAGMRVNYFDAQIVTAVVEKAD</sequence>
<dbReference type="Proteomes" id="UP000318995">
    <property type="component" value="Unassembled WGS sequence"/>
</dbReference>
<feature type="binding site" evidence="10">
    <location>
        <position position="25"/>
    </location>
    <ligand>
        <name>NAD(+)</name>
        <dbReference type="ChEBI" id="CHEBI:57540"/>
    </ligand>
</feature>
<dbReference type="GO" id="GO:0004318">
    <property type="term" value="F:enoyl-[acyl-carrier-protein] reductase (NADH) activity"/>
    <property type="evidence" value="ECO:0007669"/>
    <property type="project" value="UniProtKB-EC"/>
</dbReference>
<accession>A0A5C5WEZ0</accession>
<evidence type="ECO:0000256" key="10">
    <source>
        <dbReference type="PIRSR" id="PIRSR000094-3"/>
    </source>
</evidence>
<keyword evidence="4" id="KW-0276">Fatty acid metabolism</keyword>
<keyword evidence="6" id="KW-0443">Lipid metabolism</keyword>
<organism evidence="11 12">
    <name type="scientific">Botrimarina hoheduenensis</name>
    <dbReference type="NCBI Taxonomy" id="2528000"/>
    <lineage>
        <taxon>Bacteria</taxon>
        <taxon>Pseudomonadati</taxon>
        <taxon>Planctomycetota</taxon>
        <taxon>Planctomycetia</taxon>
        <taxon>Pirellulales</taxon>
        <taxon>Lacipirellulaceae</taxon>
        <taxon>Botrimarina</taxon>
    </lineage>
</organism>
<keyword evidence="7 8" id="KW-0275">Fatty acid biosynthesis</keyword>
<dbReference type="GO" id="GO:0006633">
    <property type="term" value="P:fatty acid biosynthetic process"/>
    <property type="evidence" value="ECO:0007669"/>
    <property type="project" value="UniProtKB-KW"/>
</dbReference>
<evidence type="ECO:0000256" key="4">
    <source>
        <dbReference type="ARBA" id="ARBA00022832"/>
    </source>
</evidence>
<evidence type="ECO:0000313" key="11">
    <source>
        <dbReference type="EMBL" id="TWT48651.1"/>
    </source>
</evidence>
<keyword evidence="8 10" id="KW-0520">NAD</keyword>
<dbReference type="PANTHER" id="PTHR43159:SF2">
    <property type="entry name" value="ENOYL-[ACYL-CARRIER-PROTEIN] REDUCTASE [NADH], CHLOROPLASTIC"/>
    <property type="match status" value="1"/>
</dbReference>
<dbReference type="AlphaFoldDB" id="A0A5C5WEZ0"/>
<evidence type="ECO:0000313" key="12">
    <source>
        <dbReference type="Proteomes" id="UP000318995"/>
    </source>
</evidence>
<feature type="binding site" evidence="10">
    <location>
        <begin position="74"/>
        <end position="75"/>
    </location>
    <ligand>
        <name>NAD(+)</name>
        <dbReference type="ChEBI" id="CHEBI:57540"/>
    </ligand>
</feature>
<protein>
    <recommendedName>
        <fullName evidence="8">Enoyl-[acyl-carrier-protein] reductase [NADH]</fullName>
        <ecNumber evidence="8">1.3.1.9</ecNumber>
    </recommendedName>
</protein>
<evidence type="ECO:0000256" key="5">
    <source>
        <dbReference type="ARBA" id="ARBA00023002"/>
    </source>
</evidence>
<dbReference type="SUPFAM" id="SSF51735">
    <property type="entry name" value="NAD(P)-binding Rossmann-fold domains"/>
    <property type="match status" value="1"/>
</dbReference>
<evidence type="ECO:0000256" key="1">
    <source>
        <dbReference type="ARBA" id="ARBA00005194"/>
    </source>
</evidence>
<gene>
    <name evidence="11" type="primary">fabI_1</name>
    <name evidence="11" type="ORF">Pla111_04260</name>
</gene>
<dbReference type="Pfam" id="PF13561">
    <property type="entry name" value="adh_short_C2"/>
    <property type="match status" value="1"/>
</dbReference>
<keyword evidence="12" id="KW-1185">Reference proteome</keyword>
<dbReference type="EC" id="1.3.1.9" evidence="8"/>
<dbReference type="PANTHER" id="PTHR43159">
    <property type="entry name" value="ENOYL-[ACYL-CARRIER-PROTEIN] REDUCTASE"/>
    <property type="match status" value="1"/>
</dbReference>
<comment type="pathway">
    <text evidence="1">Lipid metabolism; fatty acid biosynthesis.</text>
</comment>
<dbReference type="PIRSF" id="PIRSF000094">
    <property type="entry name" value="Enoyl-ACP_rdct"/>
    <property type="match status" value="1"/>
</dbReference>
<evidence type="ECO:0000256" key="7">
    <source>
        <dbReference type="ARBA" id="ARBA00023160"/>
    </source>
</evidence>
<feature type="binding site" evidence="9">
    <location>
        <position position="109"/>
    </location>
    <ligand>
        <name>substrate</name>
    </ligand>
</feature>
<dbReference type="Gene3D" id="3.40.50.720">
    <property type="entry name" value="NAD(P)-binding Rossmann-like Domain"/>
    <property type="match status" value="1"/>
</dbReference>
<dbReference type="InterPro" id="IPR002347">
    <property type="entry name" value="SDR_fam"/>
</dbReference>
<keyword evidence="5 8" id="KW-0560">Oxidoreductase</keyword>
<proteinExistence type="inferred from homology"/>
<evidence type="ECO:0000256" key="9">
    <source>
        <dbReference type="PIRSR" id="PIRSR000094-2"/>
    </source>
</evidence>
<comment type="catalytic activity">
    <reaction evidence="8">
        <text>a 2,3-saturated acyl-[ACP] + NAD(+) = a (2E)-enoyl-[ACP] + NADH + H(+)</text>
        <dbReference type="Rhea" id="RHEA:10240"/>
        <dbReference type="Rhea" id="RHEA-COMP:9925"/>
        <dbReference type="Rhea" id="RHEA-COMP:9926"/>
        <dbReference type="ChEBI" id="CHEBI:15378"/>
        <dbReference type="ChEBI" id="CHEBI:57540"/>
        <dbReference type="ChEBI" id="CHEBI:57945"/>
        <dbReference type="ChEBI" id="CHEBI:78784"/>
        <dbReference type="ChEBI" id="CHEBI:78785"/>
        <dbReference type="EC" id="1.3.1.9"/>
    </reaction>
</comment>
<comment type="caution">
    <text evidence="11">The sequence shown here is derived from an EMBL/GenBank/DDBJ whole genome shotgun (WGS) entry which is preliminary data.</text>
</comment>
<evidence type="ECO:0000256" key="3">
    <source>
        <dbReference type="ARBA" id="ARBA00022516"/>
    </source>
</evidence>